<dbReference type="InterPro" id="IPR032466">
    <property type="entry name" value="Metal_Hydrolase"/>
</dbReference>
<feature type="domain" description="Amidohydrolase-related" evidence="1">
    <location>
        <begin position="9"/>
        <end position="237"/>
    </location>
</feature>
<evidence type="ECO:0000259" key="1">
    <source>
        <dbReference type="Pfam" id="PF04909"/>
    </source>
</evidence>
<accession>A0A2W7NKL6</accession>
<name>A0A2W7NKL6_9RHOB</name>
<dbReference type="Pfam" id="PF04909">
    <property type="entry name" value="Amidohydro_2"/>
    <property type="match status" value="1"/>
</dbReference>
<proteinExistence type="predicted"/>
<dbReference type="InterPro" id="IPR006680">
    <property type="entry name" value="Amidohydro-rel"/>
</dbReference>
<keyword evidence="2" id="KW-0378">Hydrolase</keyword>
<gene>
    <name evidence="2" type="ORF">LX81_01836</name>
</gene>
<dbReference type="AlphaFoldDB" id="A0A2W7NKL6"/>
<dbReference type="Gene3D" id="3.20.20.140">
    <property type="entry name" value="Metal-dependent hydrolases"/>
    <property type="match status" value="1"/>
</dbReference>
<dbReference type="SUPFAM" id="SSF51556">
    <property type="entry name" value="Metallo-dependent hydrolases"/>
    <property type="match status" value="1"/>
</dbReference>
<protein>
    <submittedName>
        <fullName evidence="2">Putative TIM-barrel fold metal-dependent hydrolase</fullName>
    </submittedName>
</protein>
<organism evidence="2 3">
    <name type="scientific">Palleronia aestuarii</name>
    <dbReference type="NCBI Taxonomy" id="568105"/>
    <lineage>
        <taxon>Bacteria</taxon>
        <taxon>Pseudomonadati</taxon>
        <taxon>Pseudomonadota</taxon>
        <taxon>Alphaproteobacteria</taxon>
        <taxon>Rhodobacterales</taxon>
        <taxon>Roseobacteraceae</taxon>
        <taxon>Palleronia</taxon>
    </lineage>
</organism>
<dbReference type="GO" id="GO:0016787">
    <property type="term" value="F:hydrolase activity"/>
    <property type="evidence" value="ECO:0007669"/>
    <property type="project" value="UniProtKB-KW"/>
</dbReference>
<dbReference type="Proteomes" id="UP000248916">
    <property type="component" value="Unassembled WGS sequence"/>
</dbReference>
<sequence>MPEARPAIWDAHAHVIGDPQAYPLAPNASYTPSEAPLAEYLALLDTLGAEGGTLVQPSIYGHDHRCLLDAIADAGGRLSGVAVPAPGTARADLSMLHAAGVRGVRCNLMHPGGLSIADTRPWWDWMAEQGWHLQVQFDASATDPSTLIPDLPVPVVVDHMGYPRRGPDPTALRPFLDWFAGGSACVKLSAPYRYSADPAPHTDAQSLAAALLDIAADRCLFATDWPHTEMKHPVLDDRAWRETVEVLAGKRWPEMHAAARKLYRP</sequence>
<dbReference type="PANTHER" id="PTHR35563">
    <property type="entry name" value="BARREL METAL-DEPENDENT HYDROLASE, PUTATIVE (AFU_ORTHOLOGUE AFUA_1G16240)-RELATED"/>
    <property type="match status" value="1"/>
</dbReference>
<evidence type="ECO:0000313" key="3">
    <source>
        <dbReference type="Proteomes" id="UP000248916"/>
    </source>
</evidence>
<evidence type="ECO:0000313" key="2">
    <source>
        <dbReference type="EMBL" id="PZX17204.1"/>
    </source>
</evidence>
<comment type="caution">
    <text evidence="2">The sequence shown here is derived from an EMBL/GenBank/DDBJ whole genome shotgun (WGS) entry which is preliminary data.</text>
</comment>
<reference evidence="2 3" key="1">
    <citation type="submission" date="2018-06" db="EMBL/GenBank/DDBJ databases">
        <title>Genomic Encyclopedia of Archaeal and Bacterial Type Strains, Phase II (KMG-II): from individual species to whole genera.</title>
        <authorList>
            <person name="Goeker M."/>
        </authorList>
    </citation>
    <scope>NUCLEOTIDE SEQUENCE [LARGE SCALE GENOMIC DNA]</scope>
    <source>
        <strain evidence="2 3">DSM 22009</strain>
    </source>
</reference>
<keyword evidence="3" id="KW-1185">Reference proteome</keyword>
<dbReference type="RefSeq" id="WP_111536970.1">
    <property type="nucleotide sequence ID" value="NZ_QKZL01000005.1"/>
</dbReference>
<dbReference type="EMBL" id="QKZL01000005">
    <property type="protein sequence ID" value="PZX17204.1"/>
    <property type="molecule type" value="Genomic_DNA"/>
</dbReference>
<dbReference type="InterPro" id="IPR052358">
    <property type="entry name" value="Aro_Compnd_Degr_Hydrolases"/>
</dbReference>
<dbReference type="OrthoDB" id="9787654at2"/>
<dbReference type="PANTHER" id="PTHR35563:SF2">
    <property type="entry name" value="BARREL METAL-DEPENDENT HYDROLASE, PUTATIVE (AFU_ORTHOLOGUE AFUA_1G16240)-RELATED"/>
    <property type="match status" value="1"/>
</dbReference>